<reference evidence="4" key="1">
    <citation type="submission" date="2023-05" db="EMBL/GenBank/DDBJ databases">
        <title>Anaerotaeda fermentans gen. nov., sp. nov., a novel anaerobic planctomycete of the new family within the order Sedimentisphaerales isolated from Taman Peninsula, Russia.</title>
        <authorList>
            <person name="Khomyakova M.A."/>
            <person name="Merkel A.Y."/>
            <person name="Slobodkin A.I."/>
        </authorList>
    </citation>
    <scope>NUCLEOTIDE SEQUENCE</scope>
    <source>
        <strain evidence="4">M17dextr</strain>
    </source>
</reference>
<feature type="domain" description="KAP NTPase" evidence="3">
    <location>
        <begin position="37"/>
        <end position="373"/>
    </location>
</feature>
<accession>A0AAW6U1N0</accession>
<keyword evidence="2" id="KW-1133">Transmembrane helix</keyword>
<dbReference type="EMBL" id="JASCXX010000008">
    <property type="protein sequence ID" value="MDI6449128.1"/>
    <property type="molecule type" value="Genomic_DNA"/>
</dbReference>
<comment type="caution">
    <text evidence="4">The sequence shown here is derived from an EMBL/GenBank/DDBJ whole genome shotgun (WGS) entry which is preliminary data.</text>
</comment>
<name>A0AAW6U1N0_9BACT</name>
<gene>
    <name evidence="4" type="ORF">QJ522_08735</name>
</gene>
<dbReference type="AlphaFoldDB" id="A0AAW6U1N0"/>
<dbReference type="InterPro" id="IPR027417">
    <property type="entry name" value="P-loop_NTPase"/>
</dbReference>
<feature type="compositionally biased region" description="Basic and acidic residues" evidence="1">
    <location>
        <begin position="1"/>
        <end position="13"/>
    </location>
</feature>
<protein>
    <submittedName>
        <fullName evidence="4">P-loop NTPase fold protein</fullName>
    </submittedName>
</protein>
<proteinExistence type="predicted"/>
<sequence length="1068" mass="120240">MSGQGDECKRDDDATQPSFIDSSPLGEDLLEGRSQERIAESISQLIRTDRTENRLIGLDGAWGSGKSNLVKIIESKLKDTHHVFWYDAWGHQEDVQRRAFLEELTEDLCENQIIDSSKWKAKLKDLLSRKRETQTKTTPQLSCGVIVTLLVAIVTPIAGTIAGSVESQYLKVLITSAPLLIGFLLWIGASIKAGRILTPNEVYYLYREKDLTNETYVTISEKEPSVREFQKWMKDLSGSLGEKKLIVVFDNMDRLHPDRIRELWASIHTFFADESFDGIWVIIPFDRKHIACAFTQQEGVADQFLSKSFSVIYRVAPPVLTDWQKFFEVKYKEAFGEREDEEFHLIRRTFDLLQDEITPRSIIAFINEMVSLRLSVEADILLRYIAVFVLAKKQILTAPVDQILSLAFLQKAASAFRDDKDLRNHIAALVYHVPLASASQVSLTREIQNALRDKNDSRLNQLAEHLHFFDILEQVVAGEELDIESSVATFALLDPKHVETDEGKRRVGRIWDSLSEKQLRAPVSQQQFTSTHGLLLTNCSSAMRSKIAEHFVKSVRNAKEFSGAEYFRALSALREYVETNELSVDVLSLVTEIRKSPEVFVDYVGAAGAEYGTFKLKCDESELCEFVAARVPDGLEGLAVLSAVRDDKDYDFQPLLARLEEEVAKDALTAENIEPFYRFYKAIATKKPIKSIGPGCINALLSQVSDDSEGQYDLLAMRVAMASRFPPGAGIAATMLKWTDEKQAQRLAERIEYYATYGSLLLSFVSWPQPMLKTILRDMTLNTYGASAMNIADVLPHFKQLHTSLEIAPEDFIDRLDGWAKHAKNDISAGNVADVVKDGEFFECAVRIECDLTSHIIKVMVEHLNSLGVEQWREPLRDVDSYLFTVMYLLLRGEKLKAVPDNAVPAYRDILVDVAKGDFTMEEDHGWDVFYEKTHKNKLKATAKDIRDMFISDGTIDPARFMTLAHMLRYHAALEEKSPDVVRRILAPIATDSGCLEFIVNSDNLAFFASIVNQAGDDASNFKDIIRQRVLLPECSNALIEFAKAIGIGDADAAKAGEEAQEEGPGED</sequence>
<dbReference type="InterPro" id="IPR011646">
    <property type="entry name" value="KAP_P-loop"/>
</dbReference>
<feature type="transmembrane region" description="Helical" evidence="2">
    <location>
        <begin position="141"/>
        <end position="162"/>
    </location>
</feature>
<evidence type="ECO:0000259" key="3">
    <source>
        <dbReference type="Pfam" id="PF07693"/>
    </source>
</evidence>
<dbReference type="Proteomes" id="UP001431776">
    <property type="component" value="Unassembled WGS sequence"/>
</dbReference>
<keyword evidence="2" id="KW-0472">Membrane</keyword>
<organism evidence="4 5">
    <name type="scientific">Anaerobaca lacustris</name>
    <dbReference type="NCBI Taxonomy" id="3044600"/>
    <lineage>
        <taxon>Bacteria</taxon>
        <taxon>Pseudomonadati</taxon>
        <taxon>Planctomycetota</taxon>
        <taxon>Phycisphaerae</taxon>
        <taxon>Sedimentisphaerales</taxon>
        <taxon>Anaerobacaceae</taxon>
        <taxon>Anaerobaca</taxon>
    </lineage>
</organism>
<evidence type="ECO:0000256" key="1">
    <source>
        <dbReference type="SAM" id="MobiDB-lite"/>
    </source>
</evidence>
<keyword evidence="5" id="KW-1185">Reference proteome</keyword>
<dbReference type="Gene3D" id="3.40.50.300">
    <property type="entry name" value="P-loop containing nucleotide triphosphate hydrolases"/>
    <property type="match status" value="1"/>
</dbReference>
<keyword evidence="2" id="KW-0812">Transmembrane</keyword>
<dbReference type="RefSeq" id="WP_349244534.1">
    <property type="nucleotide sequence ID" value="NZ_JASCXX010000008.1"/>
</dbReference>
<evidence type="ECO:0000313" key="4">
    <source>
        <dbReference type="EMBL" id="MDI6449128.1"/>
    </source>
</evidence>
<evidence type="ECO:0000256" key="2">
    <source>
        <dbReference type="SAM" id="Phobius"/>
    </source>
</evidence>
<feature type="region of interest" description="Disordered" evidence="1">
    <location>
        <begin position="1"/>
        <end position="27"/>
    </location>
</feature>
<dbReference type="Pfam" id="PF07693">
    <property type="entry name" value="KAP_NTPase"/>
    <property type="match status" value="1"/>
</dbReference>
<dbReference type="SUPFAM" id="SSF52540">
    <property type="entry name" value="P-loop containing nucleoside triphosphate hydrolases"/>
    <property type="match status" value="1"/>
</dbReference>
<evidence type="ECO:0000313" key="5">
    <source>
        <dbReference type="Proteomes" id="UP001431776"/>
    </source>
</evidence>